<dbReference type="RefSeq" id="WP_085935618.1">
    <property type="nucleotide sequence ID" value="NZ_FUWJ01000005.1"/>
</dbReference>
<dbReference type="EC" id="4.3.2.7" evidence="1"/>
<protein>
    <recommendedName>
        <fullName evidence="1">glutathione-specific gamma-glutamylcyclotransferase</fullName>
        <ecNumber evidence="1">4.3.2.7</ecNumber>
    </recommendedName>
</protein>
<name>A0A1T4RM50_9HYPH</name>
<dbReference type="STRING" id="225324.SAMN02745126_03946"/>
<gene>
    <name evidence="3" type="ORF">SAMN02745126_03946</name>
</gene>
<evidence type="ECO:0000256" key="1">
    <source>
        <dbReference type="ARBA" id="ARBA00012344"/>
    </source>
</evidence>
<dbReference type="Proteomes" id="UP000190092">
    <property type="component" value="Unassembled WGS sequence"/>
</dbReference>
<reference evidence="4" key="1">
    <citation type="submission" date="2017-02" db="EMBL/GenBank/DDBJ databases">
        <authorList>
            <person name="Varghese N."/>
            <person name="Submissions S."/>
        </authorList>
    </citation>
    <scope>NUCLEOTIDE SEQUENCE [LARGE SCALE GENOMIC DNA]</scope>
    <source>
        <strain evidence="4">ATCC 27094</strain>
    </source>
</reference>
<dbReference type="InterPro" id="IPR036568">
    <property type="entry name" value="GGCT-like_sf"/>
</dbReference>
<dbReference type="SUPFAM" id="SSF110857">
    <property type="entry name" value="Gamma-glutamyl cyclotransferase-like"/>
    <property type="match status" value="1"/>
</dbReference>
<evidence type="ECO:0000256" key="2">
    <source>
        <dbReference type="ARBA" id="ARBA00023239"/>
    </source>
</evidence>
<dbReference type="InterPro" id="IPR013024">
    <property type="entry name" value="GGCT-like"/>
</dbReference>
<dbReference type="AlphaFoldDB" id="A0A1T4RM50"/>
<dbReference type="GO" id="GO:0005737">
    <property type="term" value="C:cytoplasm"/>
    <property type="evidence" value="ECO:0007669"/>
    <property type="project" value="TreeGrafter"/>
</dbReference>
<keyword evidence="2" id="KW-0456">Lyase</keyword>
<dbReference type="GO" id="GO:0061928">
    <property type="term" value="F:glutathione specific gamma-glutamylcyclotransferase activity"/>
    <property type="evidence" value="ECO:0007669"/>
    <property type="project" value="UniProtKB-EC"/>
</dbReference>
<dbReference type="InterPro" id="IPR006840">
    <property type="entry name" value="ChaC"/>
</dbReference>
<dbReference type="EMBL" id="FUWJ01000005">
    <property type="protein sequence ID" value="SKA17074.1"/>
    <property type="molecule type" value="Genomic_DNA"/>
</dbReference>
<proteinExistence type="predicted"/>
<organism evidence="3 4">
    <name type="scientific">Enhydrobacter aerosaccus</name>
    <dbReference type="NCBI Taxonomy" id="225324"/>
    <lineage>
        <taxon>Bacteria</taxon>
        <taxon>Pseudomonadati</taxon>
        <taxon>Pseudomonadota</taxon>
        <taxon>Alphaproteobacteria</taxon>
        <taxon>Hyphomicrobiales</taxon>
        <taxon>Enhydrobacter</taxon>
    </lineage>
</organism>
<dbReference type="Pfam" id="PF04752">
    <property type="entry name" value="ChaC"/>
    <property type="match status" value="1"/>
</dbReference>
<accession>A0A1T4RM50</accession>
<evidence type="ECO:0000313" key="4">
    <source>
        <dbReference type="Proteomes" id="UP000190092"/>
    </source>
</evidence>
<dbReference type="OrthoDB" id="9795692at2"/>
<keyword evidence="4" id="KW-1185">Reference proteome</keyword>
<dbReference type="GO" id="GO:0006751">
    <property type="term" value="P:glutathione catabolic process"/>
    <property type="evidence" value="ECO:0007669"/>
    <property type="project" value="InterPro"/>
</dbReference>
<evidence type="ECO:0000313" key="3">
    <source>
        <dbReference type="EMBL" id="SKA17074.1"/>
    </source>
</evidence>
<dbReference type="CDD" id="cd06661">
    <property type="entry name" value="GGCT_like"/>
    <property type="match status" value="1"/>
</dbReference>
<dbReference type="PANTHER" id="PTHR12192">
    <property type="entry name" value="CATION TRANSPORT PROTEIN CHAC-RELATED"/>
    <property type="match status" value="1"/>
</dbReference>
<dbReference type="PANTHER" id="PTHR12192:SF2">
    <property type="entry name" value="GLUTATHIONE-SPECIFIC GAMMA-GLUTAMYLCYCLOTRANSFERASE 2"/>
    <property type="match status" value="1"/>
</dbReference>
<sequence>MALLKREELSHERIEQIVADARAAGYDFFLTAEERAASLNEALERFGPDDDAWVFAYGSLMWNPAIDYVEASPCRVEGWHRSFCFWTPMGRGTPELPGLMLALERGGSCEGIAYRLAPHQVRSELAIVWNREMLSGVYRPQWIPTRLRDGRLVTAVAFEVDTAHCQYCGNLSMERKAHHIAFAEGRRGACRDYLANTAAHARALGIIDPYIEELMERVAHLRGEDVAPSAEVLHSA</sequence>
<dbReference type="Gene3D" id="3.10.490.10">
    <property type="entry name" value="Gamma-glutamyl cyclotransferase-like"/>
    <property type="match status" value="1"/>
</dbReference>